<dbReference type="EC" id="2.7.1.49" evidence="2"/>
<dbReference type="InterPro" id="IPR013749">
    <property type="entry name" value="PM/HMP-P_kinase-1"/>
</dbReference>
<dbReference type="SUPFAM" id="SSF53613">
    <property type="entry name" value="Ribokinase-like"/>
    <property type="match status" value="1"/>
</dbReference>
<evidence type="ECO:0000256" key="6">
    <source>
        <dbReference type="ARBA" id="ARBA00022840"/>
    </source>
</evidence>
<dbReference type="GO" id="GO:0008972">
    <property type="term" value="F:phosphomethylpyrimidine kinase activity"/>
    <property type="evidence" value="ECO:0007669"/>
    <property type="project" value="InterPro"/>
</dbReference>
<accession>A0A4R6YWS1</accession>
<keyword evidence="4" id="KW-0547">Nucleotide-binding</keyword>
<dbReference type="OrthoDB" id="9810880at2"/>
<protein>
    <recommendedName>
        <fullName evidence="2">hydroxymethylpyrimidine kinase</fullName>
        <ecNumber evidence="2">2.7.1.49</ecNumber>
    </recommendedName>
</protein>
<dbReference type="NCBIfam" id="TIGR00097">
    <property type="entry name" value="HMP-P_kinase"/>
    <property type="match status" value="1"/>
</dbReference>
<keyword evidence="6" id="KW-0067">ATP-binding</keyword>
<keyword evidence="3" id="KW-0808">Transferase</keyword>
<organism evidence="8 9">
    <name type="scientific">Tahibacter aquaticus</name>
    <dbReference type="NCBI Taxonomy" id="520092"/>
    <lineage>
        <taxon>Bacteria</taxon>
        <taxon>Pseudomonadati</taxon>
        <taxon>Pseudomonadota</taxon>
        <taxon>Gammaproteobacteria</taxon>
        <taxon>Lysobacterales</taxon>
        <taxon>Rhodanobacteraceae</taxon>
        <taxon>Tahibacter</taxon>
    </lineage>
</organism>
<dbReference type="Proteomes" id="UP000295293">
    <property type="component" value="Unassembled WGS sequence"/>
</dbReference>
<dbReference type="Gene3D" id="3.40.1190.20">
    <property type="match status" value="1"/>
</dbReference>
<sequence>MRKTARPSVLTVAGSDSGGGAGIQADLKTFQAHAVHGTCAITAVTSQNTRAVTAVHSLPPAHICSQIAAVRDDFAIAAWKTGMLADARTIRAVATGMQGHEGHYVLDPVMISTSGAALLQSSAISALRRYLLPRASLITPNLPEAAALSGLPVRRNSDLDRIARLLLEEGAQAVLIKGGHQRGRQVVDRLYWGNDKREFVHERLARNGHGTGCTLAAAIVSNLALGLDLAQACSRATDYVHAALLKAYRPGRSTIDVLEHSAVVAPIRRRTTVR</sequence>
<evidence type="ECO:0000313" key="9">
    <source>
        <dbReference type="Proteomes" id="UP000295293"/>
    </source>
</evidence>
<feature type="domain" description="Pyridoxamine kinase/Phosphomethylpyrimidine kinase" evidence="7">
    <location>
        <begin position="16"/>
        <end position="253"/>
    </location>
</feature>
<dbReference type="GO" id="GO:0005524">
    <property type="term" value="F:ATP binding"/>
    <property type="evidence" value="ECO:0007669"/>
    <property type="project" value="UniProtKB-KW"/>
</dbReference>
<dbReference type="GO" id="GO:0009229">
    <property type="term" value="P:thiamine diphosphate biosynthetic process"/>
    <property type="evidence" value="ECO:0007669"/>
    <property type="project" value="UniProtKB-UniPathway"/>
</dbReference>
<dbReference type="FunFam" id="3.40.1190.20:FF:000003">
    <property type="entry name" value="Phosphomethylpyrimidine kinase ThiD"/>
    <property type="match status" value="1"/>
</dbReference>
<dbReference type="GO" id="GO:0005829">
    <property type="term" value="C:cytosol"/>
    <property type="evidence" value="ECO:0007669"/>
    <property type="project" value="TreeGrafter"/>
</dbReference>
<evidence type="ECO:0000256" key="3">
    <source>
        <dbReference type="ARBA" id="ARBA00022679"/>
    </source>
</evidence>
<comment type="pathway">
    <text evidence="1">Cofactor biosynthesis; thiamine diphosphate biosynthesis.</text>
</comment>
<dbReference type="GO" id="GO:0009228">
    <property type="term" value="P:thiamine biosynthetic process"/>
    <property type="evidence" value="ECO:0007669"/>
    <property type="project" value="InterPro"/>
</dbReference>
<dbReference type="AlphaFoldDB" id="A0A4R6YWS1"/>
<dbReference type="PANTHER" id="PTHR20858:SF17">
    <property type="entry name" value="HYDROXYMETHYLPYRIMIDINE_PHOSPHOMETHYLPYRIMIDINE KINASE THI20-RELATED"/>
    <property type="match status" value="1"/>
</dbReference>
<evidence type="ECO:0000256" key="2">
    <source>
        <dbReference type="ARBA" id="ARBA00012135"/>
    </source>
</evidence>
<keyword evidence="5 8" id="KW-0418">Kinase</keyword>
<dbReference type="GO" id="GO:0008902">
    <property type="term" value="F:hydroxymethylpyrimidine kinase activity"/>
    <property type="evidence" value="ECO:0007669"/>
    <property type="project" value="UniProtKB-EC"/>
</dbReference>
<dbReference type="PANTHER" id="PTHR20858">
    <property type="entry name" value="PHOSPHOMETHYLPYRIMIDINE KINASE"/>
    <property type="match status" value="1"/>
</dbReference>
<evidence type="ECO:0000313" key="8">
    <source>
        <dbReference type="EMBL" id="TDR43284.1"/>
    </source>
</evidence>
<evidence type="ECO:0000256" key="1">
    <source>
        <dbReference type="ARBA" id="ARBA00004948"/>
    </source>
</evidence>
<evidence type="ECO:0000259" key="7">
    <source>
        <dbReference type="Pfam" id="PF08543"/>
    </source>
</evidence>
<keyword evidence="9" id="KW-1185">Reference proteome</keyword>
<reference evidence="8 9" key="1">
    <citation type="submission" date="2019-03" db="EMBL/GenBank/DDBJ databases">
        <title>Genomic Encyclopedia of Type Strains, Phase IV (KMG-IV): sequencing the most valuable type-strain genomes for metagenomic binning, comparative biology and taxonomic classification.</title>
        <authorList>
            <person name="Goeker M."/>
        </authorList>
    </citation>
    <scope>NUCLEOTIDE SEQUENCE [LARGE SCALE GENOMIC DNA]</scope>
    <source>
        <strain evidence="8 9">DSM 21667</strain>
    </source>
</reference>
<evidence type="ECO:0000256" key="4">
    <source>
        <dbReference type="ARBA" id="ARBA00022741"/>
    </source>
</evidence>
<dbReference type="UniPathway" id="UPA00060">
    <property type="reaction ID" value="UER00138"/>
</dbReference>
<dbReference type="InterPro" id="IPR029056">
    <property type="entry name" value="Ribokinase-like"/>
</dbReference>
<proteinExistence type="predicted"/>
<evidence type="ECO:0000256" key="5">
    <source>
        <dbReference type="ARBA" id="ARBA00022777"/>
    </source>
</evidence>
<dbReference type="InterPro" id="IPR004399">
    <property type="entry name" value="HMP/HMP-P_kinase_dom"/>
</dbReference>
<dbReference type="Pfam" id="PF08543">
    <property type="entry name" value="Phos_pyr_kin"/>
    <property type="match status" value="1"/>
</dbReference>
<dbReference type="EMBL" id="SNZH01000007">
    <property type="protein sequence ID" value="TDR43284.1"/>
    <property type="molecule type" value="Genomic_DNA"/>
</dbReference>
<dbReference type="CDD" id="cd01169">
    <property type="entry name" value="HMPP_kinase"/>
    <property type="match status" value="1"/>
</dbReference>
<comment type="caution">
    <text evidence="8">The sequence shown here is derived from an EMBL/GenBank/DDBJ whole genome shotgun (WGS) entry which is preliminary data.</text>
</comment>
<dbReference type="RefSeq" id="WP_133819187.1">
    <property type="nucleotide sequence ID" value="NZ_SNZH01000007.1"/>
</dbReference>
<name>A0A4R6YWS1_9GAMM</name>
<gene>
    <name evidence="8" type="ORF">DFR29_107297</name>
</gene>